<dbReference type="PANTHER" id="PTHR12109">
    <property type="entry name" value="RING FINGER PROTEIN 141-RELATED"/>
    <property type="match status" value="1"/>
</dbReference>
<feature type="non-terminal residue" evidence="4">
    <location>
        <position position="1"/>
    </location>
</feature>
<keyword evidence="2" id="KW-0175">Coiled coil</keyword>
<dbReference type="SUPFAM" id="SSF57850">
    <property type="entry name" value="RING/U-box"/>
    <property type="match status" value="1"/>
</dbReference>
<dbReference type="SMART" id="SM00184">
    <property type="entry name" value="RING"/>
    <property type="match status" value="1"/>
</dbReference>
<dbReference type="GO" id="GO:0008270">
    <property type="term" value="F:zinc ion binding"/>
    <property type="evidence" value="ECO:0007669"/>
    <property type="project" value="UniProtKB-KW"/>
</dbReference>
<evidence type="ECO:0000313" key="5">
    <source>
        <dbReference type="Proteomes" id="UP000824469"/>
    </source>
</evidence>
<feature type="non-terminal residue" evidence="4">
    <location>
        <position position="301"/>
    </location>
</feature>
<dbReference type="PANTHER" id="PTHR12109:SF5">
    <property type="entry name" value="RING-TYPE DOMAIN-CONTAINING PROTEIN"/>
    <property type="match status" value="1"/>
</dbReference>
<dbReference type="EMBL" id="JAHRHJ020000009">
    <property type="protein sequence ID" value="KAH9301700.1"/>
    <property type="molecule type" value="Genomic_DNA"/>
</dbReference>
<evidence type="ECO:0000256" key="2">
    <source>
        <dbReference type="SAM" id="Coils"/>
    </source>
</evidence>
<proteinExistence type="predicted"/>
<dbReference type="AlphaFoldDB" id="A0AA38CJT7"/>
<name>A0AA38CJT7_TAXCH</name>
<comment type="caution">
    <text evidence="4">The sequence shown here is derived from an EMBL/GenBank/DDBJ whole genome shotgun (WGS) entry which is preliminary data.</text>
</comment>
<dbReference type="InterPro" id="IPR013083">
    <property type="entry name" value="Znf_RING/FYVE/PHD"/>
</dbReference>
<evidence type="ECO:0000256" key="1">
    <source>
        <dbReference type="PROSITE-ProRule" id="PRU00175"/>
    </source>
</evidence>
<keyword evidence="1" id="KW-0479">Metal-binding</keyword>
<evidence type="ECO:0000259" key="3">
    <source>
        <dbReference type="PROSITE" id="PS50089"/>
    </source>
</evidence>
<sequence>EHAHKQAKLKAMELEVVTLSEEEQKIKIHRKVISWHIQIKDKEIEKHQYRTRVMREHFAEEDRRLFEMFEAGVSRVDKEGSAIERDLREQLERDEKLHEEERISRMKQIQLRHLALQELKKGYEKLAEEKALDRETEVMVKRKIFMEEVRKAEADFIAEIQGVESSLQAKQQEEMAKLAEESEREREDFYKEWMKENETMKKEVKDLKTNKEKVQKEKETSECVVCWECLTPENRALLAPCGHTQVCIQCAQKVFTTQKECPLCRQKIAKKPMLCPTSLLGASLEIDLEKNKEQAHRENEK</sequence>
<dbReference type="Proteomes" id="UP000824469">
    <property type="component" value="Unassembled WGS sequence"/>
</dbReference>
<organism evidence="4 5">
    <name type="scientific">Taxus chinensis</name>
    <name type="common">Chinese yew</name>
    <name type="synonym">Taxus wallichiana var. chinensis</name>
    <dbReference type="NCBI Taxonomy" id="29808"/>
    <lineage>
        <taxon>Eukaryota</taxon>
        <taxon>Viridiplantae</taxon>
        <taxon>Streptophyta</taxon>
        <taxon>Embryophyta</taxon>
        <taxon>Tracheophyta</taxon>
        <taxon>Spermatophyta</taxon>
        <taxon>Pinopsida</taxon>
        <taxon>Pinidae</taxon>
        <taxon>Conifers II</taxon>
        <taxon>Cupressales</taxon>
        <taxon>Taxaceae</taxon>
        <taxon>Taxus</taxon>
    </lineage>
</organism>
<dbReference type="PROSITE" id="PS50089">
    <property type="entry name" value="ZF_RING_2"/>
    <property type="match status" value="1"/>
</dbReference>
<keyword evidence="1" id="KW-0863">Zinc-finger</keyword>
<keyword evidence="5" id="KW-1185">Reference proteome</keyword>
<reference evidence="4 5" key="1">
    <citation type="journal article" date="2021" name="Nat. Plants">
        <title>The Taxus genome provides insights into paclitaxel biosynthesis.</title>
        <authorList>
            <person name="Xiong X."/>
            <person name="Gou J."/>
            <person name="Liao Q."/>
            <person name="Li Y."/>
            <person name="Zhou Q."/>
            <person name="Bi G."/>
            <person name="Li C."/>
            <person name="Du R."/>
            <person name="Wang X."/>
            <person name="Sun T."/>
            <person name="Guo L."/>
            <person name="Liang H."/>
            <person name="Lu P."/>
            <person name="Wu Y."/>
            <person name="Zhang Z."/>
            <person name="Ro D.K."/>
            <person name="Shang Y."/>
            <person name="Huang S."/>
            <person name="Yan J."/>
        </authorList>
    </citation>
    <scope>NUCLEOTIDE SEQUENCE [LARGE SCALE GENOMIC DNA]</scope>
    <source>
        <strain evidence="4">Ta-2019</strain>
    </source>
</reference>
<feature type="domain" description="RING-type" evidence="3">
    <location>
        <begin position="223"/>
        <end position="265"/>
    </location>
</feature>
<accession>A0AA38CJT7</accession>
<evidence type="ECO:0000313" key="4">
    <source>
        <dbReference type="EMBL" id="KAH9301700.1"/>
    </source>
</evidence>
<dbReference type="Pfam" id="PF13920">
    <property type="entry name" value="zf-C3HC4_3"/>
    <property type="match status" value="1"/>
</dbReference>
<dbReference type="InterPro" id="IPR001841">
    <property type="entry name" value="Znf_RING"/>
</dbReference>
<keyword evidence="1" id="KW-0862">Zinc</keyword>
<dbReference type="Gene3D" id="3.30.40.10">
    <property type="entry name" value="Zinc/RING finger domain, C3HC4 (zinc finger)"/>
    <property type="match status" value="1"/>
</dbReference>
<dbReference type="OMA" id="AYEACIG"/>
<dbReference type="InterPro" id="IPR047126">
    <property type="entry name" value="RNF141-like"/>
</dbReference>
<feature type="coiled-coil region" evidence="2">
    <location>
        <begin position="168"/>
        <end position="224"/>
    </location>
</feature>
<gene>
    <name evidence="4" type="ORF">KI387_013283</name>
</gene>
<protein>
    <recommendedName>
        <fullName evidence="3">RING-type domain-containing protein</fullName>
    </recommendedName>
</protein>